<dbReference type="Proteomes" id="UP000184330">
    <property type="component" value="Unassembled WGS sequence"/>
</dbReference>
<dbReference type="InterPro" id="IPR001138">
    <property type="entry name" value="Zn2Cys6_DnaBD"/>
</dbReference>
<evidence type="ECO:0000259" key="8">
    <source>
        <dbReference type="Pfam" id="PF00172"/>
    </source>
</evidence>
<evidence type="ECO:0000256" key="6">
    <source>
        <dbReference type="ARBA" id="ARBA00023242"/>
    </source>
</evidence>
<dbReference type="Pfam" id="PF00172">
    <property type="entry name" value="Zn_clus"/>
    <property type="match status" value="1"/>
</dbReference>
<feature type="domain" description="Zn(2)-C6 fungal-type" evidence="8">
    <location>
        <begin position="59"/>
        <end position="86"/>
    </location>
</feature>
<keyword evidence="10" id="KW-1185">Reference proteome</keyword>
<evidence type="ECO:0000256" key="5">
    <source>
        <dbReference type="ARBA" id="ARBA00023163"/>
    </source>
</evidence>
<evidence type="ECO:0000313" key="9">
    <source>
        <dbReference type="EMBL" id="CZR60948.1"/>
    </source>
</evidence>
<dbReference type="GO" id="GO:0000981">
    <property type="term" value="F:DNA-binding transcription factor activity, RNA polymerase II-specific"/>
    <property type="evidence" value="ECO:0007669"/>
    <property type="project" value="InterPro"/>
</dbReference>
<organism evidence="9 10">
    <name type="scientific">Phialocephala subalpina</name>
    <dbReference type="NCBI Taxonomy" id="576137"/>
    <lineage>
        <taxon>Eukaryota</taxon>
        <taxon>Fungi</taxon>
        <taxon>Dikarya</taxon>
        <taxon>Ascomycota</taxon>
        <taxon>Pezizomycotina</taxon>
        <taxon>Leotiomycetes</taxon>
        <taxon>Helotiales</taxon>
        <taxon>Mollisiaceae</taxon>
        <taxon>Phialocephala</taxon>
        <taxon>Phialocephala fortinii species complex</taxon>
    </lineage>
</organism>
<feature type="region of interest" description="Disordered" evidence="7">
    <location>
        <begin position="694"/>
        <end position="724"/>
    </location>
</feature>
<dbReference type="OrthoDB" id="3598904at2759"/>
<dbReference type="InterPro" id="IPR052360">
    <property type="entry name" value="Transcr_Regulatory_Proteins"/>
</dbReference>
<proteinExistence type="predicted"/>
<feature type="region of interest" description="Disordered" evidence="7">
    <location>
        <begin position="345"/>
        <end position="453"/>
    </location>
</feature>
<dbReference type="CDD" id="cd00067">
    <property type="entry name" value="GAL4"/>
    <property type="match status" value="1"/>
</dbReference>
<protein>
    <recommendedName>
        <fullName evidence="8">Zn(2)-C6 fungal-type domain-containing protein</fullName>
    </recommendedName>
</protein>
<dbReference type="STRING" id="576137.A0A1L7X7E8"/>
<feature type="region of interest" description="Disordered" evidence="7">
    <location>
        <begin position="1"/>
        <end position="59"/>
    </location>
</feature>
<keyword evidence="1" id="KW-0479">Metal-binding</keyword>
<reference evidence="9 10" key="1">
    <citation type="submission" date="2016-03" db="EMBL/GenBank/DDBJ databases">
        <authorList>
            <person name="Ploux O."/>
        </authorList>
    </citation>
    <scope>NUCLEOTIDE SEQUENCE [LARGE SCALE GENOMIC DNA]</scope>
    <source>
        <strain evidence="9 10">UAMH 11012</strain>
    </source>
</reference>
<keyword evidence="4" id="KW-0238">DNA-binding</keyword>
<keyword evidence="6" id="KW-0539">Nucleus</keyword>
<evidence type="ECO:0000256" key="7">
    <source>
        <dbReference type="SAM" id="MobiDB-lite"/>
    </source>
</evidence>
<evidence type="ECO:0000313" key="10">
    <source>
        <dbReference type="Proteomes" id="UP000184330"/>
    </source>
</evidence>
<evidence type="ECO:0000256" key="2">
    <source>
        <dbReference type="ARBA" id="ARBA00022833"/>
    </source>
</evidence>
<keyword evidence="5" id="KW-0804">Transcription</keyword>
<feature type="compositionally biased region" description="Basic residues" evidence="7">
    <location>
        <begin position="45"/>
        <end position="57"/>
    </location>
</feature>
<dbReference type="GO" id="GO:0003677">
    <property type="term" value="F:DNA binding"/>
    <property type="evidence" value="ECO:0007669"/>
    <property type="project" value="UniProtKB-KW"/>
</dbReference>
<sequence>MRSNPPIERHASLPSNLTPLPHMPAPNLPTELIRRASSDDDGRSAKRPRASKPKVKSGVKCDETKPECLRCQKFGRRCDGYLEPSQSRGLIQLQPRIPSATLYSPTTSIHTTEEESRYFQTFSERTAHELSGFFDSTFWTRLVLQESHNVAPIRHAVIALGALTKSLESAPGPGLKVNVIQSTDPKHHEMAVLSHLRAIGELNHYISSSKSPQIRYALIACLLFVCFETFQGSYASSVQQTYGGLKILKSYYMGKPGSRPWIPQRTLADPSKPTRKVIEVVKVLQAREGCDNVSKERSMVQHVEEYLQTENTHDLDLDAKSSVYDTEHIMMSPVYAVYNPQDKHVDIPGMRTSDFRKDQHRPKELAIQPSRSQSINSPTSQQGFAAHSSEATDTSGRISSAASSLASTPAAYTPQSTGPHTPSPLPLAPTSSPSASRKRPLASRSPTPNPLQNDLPIEEILIQSFVKLDGQGLFFGMIPGIPPLIWDIHKAWHLPIPESFPDYPTAQRCWDFLMDRALQFYRRTQFNKAYAPSACDSASQIDKQYTIYTQQLATFAKAFKLILDEAIDPDGTILNAPALVVSLYQRCTAIMLATIQSDSEMLYDAYLADFQYITRTCTLLVGSEDTLQLPRNRRFSFEAGIIPPLHVVATKCRDPIVRREAIDILFSSPRQEGMWDGVLSARIARWIASCEEEGLPPPPIPPDQNQRKYGSRNREIQSSYPSPPHIVEEAGGWEGGRRISHVVSEHISRGIAEYGPAAEGSKLLNSAGIRGCIVPMRRSTASEESPEDIAAKGWIVPEENRVQLMVVDFHIPDRHIRVKCQRVLLSKDGTRVGRETVIAW</sequence>
<evidence type="ECO:0000256" key="3">
    <source>
        <dbReference type="ARBA" id="ARBA00023015"/>
    </source>
</evidence>
<feature type="compositionally biased region" description="Low complexity" evidence="7">
    <location>
        <begin position="399"/>
        <end position="411"/>
    </location>
</feature>
<dbReference type="PANTHER" id="PTHR36206">
    <property type="entry name" value="ASPERCRYPTIN BIOSYNTHESIS CLUSTER-SPECIFIC TRANSCRIPTION REGULATOR ATNN-RELATED"/>
    <property type="match status" value="1"/>
</dbReference>
<accession>A0A1L7X7E8</accession>
<feature type="compositionally biased region" description="Basic and acidic residues" evidence="7">
    <location>
        <begin position="353"/>
        <end position="364"/>
    </location>
</feature>
<dbReference type="EMBL" id="FJOG01000017">
    <property type="protein sequence ID" value="CZR60948.1"/>
    <property type="molecule type" value="Genomic_DNA"/>
</dbReference>
<feature type="compositionally biased region" description="Polar residues" evidence="7">
    <location>
        <begin position="369"/>
        <end position="398"/>
    </location>
</feature>
<keyword evidence="2" id="KW-0862">Zinc</keyword>
<name>A0A1L7X7E8_9HELO</name>
<dbReference type="GO" id="GO:0008270">
    <property type="term" value="F:zinc ion binding"/>
    <property type="evidence" value="ECO:0007669"/>
    <property type="project" value="InterPro"/>
</dbReference>
<dbReference type="PANTHER" id="PTHR36206:SF4">
    <property type="entry name" value="HYPOTHETICAL CONSERVED PROTEIN (EUROFUNG)-RELATED"/>
    <property type="match status" value="1"/>
</dbReference>
<dbReference type="AlphaFoldDB" id="A0A1L7X7E8"/>
<evidence type="ECO:0000256" key="4">
    <source>
        <dbReference type="ARBA" id="ARBA00023125"/>
    </source>
</evidence>
<gene>
    <name evidence="9" type="ORF">PAC_10844</name>
</gene>
<evidence type="ECO:0000256" key="1">
    <source>
        <dbReference type="ARBA" id="ARBA00022723"/>
    </source>
</evidence>
<feature type="compositionally biased region" description="Basic and acidic residues" evidence="7">
    <location>
        <begin position="32"/>
        <end position="44"/>
    </location>
</feature>
<keyword evidence="3" id="KW-0805">Transcription regulation</keyword>